<gene>
    <name evidence="1" type="ORF">L2E82_33359</name>
</gene>
<organism evidence="1 2">
    <name type="scientific">Cichorium intybus</name>
    <name type="common">Chicory</name>
    <dbReference type="NCBI Taxonomy" id="13427"/>
    <lineage>
        <taxon>Eukaryota</taxon>
        <taxon>Viridiplantae</taxon>
        <taxon>Streptophyta</taxon>
        <taxon>Embryophyta</taxon>
        <taxon>Tracheophyta</taxon>
        <taxon>Spermatophyta</taxon>
        <taxon>Magnoliopsida</taxon>
        <taxon>eudicotyledons</taxon>
        <taxon>Gunneridae</taxon>
        <taxon>Pentapetalae</taxon>
        <taxon>asterids</taxon>
        <taxon>campanulids</taxon>
        <taxon>Asterales</taxon>
        <taxon>Asteraceae</taxon>
        <taxon>Cichorioideae</taxon>
        <taxon>Cichorieae</taxon>
        <taxon>Cichoriinae</taxon>
        <taxon>Cichorium</taxon>
    </lineage>
</organism>
<comment type="caution">
    <text evidence="1">The sequence shown here is derived from an EMBL/GenBank/DDBJ whole genome shotgun (WGS) entry which is preliminary data.</text>
</comment>
<reference evidence="1 2" key="2">
    <citation type="journal article" date="2022" name="Mol. Ecol. Resour.">
        <title>The genomes of chicory, endive, great burdock and yacon provide insights into Asteraceae paleo-polyploidization history and plant inulin production.</title>
        <authorList>
            <person name="Fan W."/>
            <person name="Wang S."/>
            <person name="Wang H."/>
            <person name="Wang A."/>
            <person name="Jiang F."/>
            <person name="Liu H."/>
            <person name="Zhao H."/>
            <person name="Xu D."/>
            <person name="Zhang Y."/>
        </authorList>
    </citation>
    <scope>NUCLEOTIDE SEQUENCE [LARGE SCALE GENOMIC DNA]</scope>
    <source>
        <strain evidence="2">cv. Punajuju</strain>
        <tissue evidence="1">Leaves</tissue>
    </source>
</reference>
<proteinExistence type="predicted"/>
<evidence type="ECO:0000313" key="1">
    <source>
        <dbReference type="EMBL" id="KAI3722326.1"/>
    </source>
</evidence>
<dbReference type="Proteomes" id="UP001055811">
    <property type="component" value="Linkage Group LG06"/>
</dbReference>
<dbReference type="EMBL" id="CM042014">
    <property type="protein sequence ID" value="KAI3722326.1"/>
    <property type="molecule type" value="Genomic_DNA"/>
</dbReference>
<reference evidence="2" key="1">
    <citation type="journal article" date="2022" name="Mol. Ecol. Resour.">
        <title>The genomes of chicory, endive, great burdock and yacon provide insights into Asteraceae palaeo-polyploidization history and plant inulin production.</title>
        <authorList>
            <person name="Fan W."/>
            <person name="Wang S."/>
            <person name="Wang H."/>
            <person name="Wang A."/>
            <person name="Jiang F."/>
            <person name="Liu H."/>
            <person name="Zhao H."/>
            <person name="Xu D."/>
            <person name="Zhang Y."/>
        </authorList>
    </citation>
    <scope>NUCLEOTIDE SEQUENCE [LARGE SCALE GENOMIC DNA]</scope>
    <source>
        <strain evidence="2">cv. Punajuju</strain>
    </source>
</reference>
<keyword evidence="2" id="KW-1185">Reference proteome</keyword>
<name>A0ACB9BJW8_CICIN</name>
<sequence>MASITIYSGIDEELIEDASFSRRRCCFWMPCMHCDRLTFSVGPNWWLGPAEDGKAEGNRWWSKGLLPLKKIKEWSELVAIPKLKTFIRRFNKQRCPRGKFQYDRASYLLNFDEGPGHLEGDDRQPHNFSTRYSSIIVSGKPSMDLGEHRPNHALSALLLKICYEEREDLDKEEEQELHRQDSLQVEGRIGALGKLFPLYQKEDGRGDQ</sequence>
<accession>A0ACB9BJW8</accession>
<protein>
    <submittedName>
        <fullName evidence="1">Uncharacterized protein</fullName>
    </submittedName>
</protein>
<evidence type="ECO:0000313" key="2">
    <source>
        <dbReference type="Proteomes" id="UP001055811"/>
    </source>
</evidence>